<keyword evidence="3" id="KW-0436">Ligase</keyword>
<comment type="similarity">
    <text evidence="2">Belongs to the 2H phosphoesterase superfamily. ThpR family.</text>
</comment>
<comment type="catalytic activity">
    <reaction evidence="2">
        <text>a 3'-end 2',3'-cyclophospho-ribonucleotide-RNA + H2O = a 3'-end 2'-phospho-ribonucleotide-RNA + H(+)</text>
        <dbReference type="Rhea" id="RHEA:11828"/>
        <dbReference type="Rhea" id="RHEA-COMP:10464"/>
        <dbReference type="Rhea" id="RHEA-COMP:17353"/>
        <dbReference type="ChEBI" id="CHEBI:15377"/>
        <dbReference type="ChEBI" id="CHEBI:15378"/>
        <dbReference type="ChEBI" id="CHEBI:83064"/>
        <dbReference type="ChEBI" id="CHEBI:173113"/>
        <dbReference type="EC" id="3.1.4.58"/>
    </reaction>
</comment>
<feature type="active site" description="Proton donor" evidence="2">
    <location>
        <position position="37"/>
    </location>
</feature>
<dbReference type="InterPro" id="IPR009097">
    <property type="entry name" value="Cyclic_Pdiesterase"/>
</dbReference>
<dbReference type="InterPro" id="IPR004175">
    <property type="entry name" value="RNA_CPDase"/>
</dbReference>
<evidence type="ECO:0000256" key="1">
    <source>
        <dbReference type="ARBA" id="ARBA00022801"/>
    </source>
</evidence>
<dbReference type="PANTHER" id="PTHR35561">
    <property type="entry name" value="RNA 2',3'-CYCLIC PHOSPHODIESTERASE"/>
    <property type="match status" value="1"/>
</dbReference>
<dbReference type="GO" id="GO:0008664">
    <property type="term" value="F:RNA 2',3'-cyclic 3'-phosphodiesterase activity"/>
    <property type="evidence" value="ECO:0007669"/>
    <property type="project" value="UniProtKB-EC"/>
</dbReference>
<feature type="short sequence motif" description="HXTX 2" evidence="2">
    <location>
        <begin position="121"/>
        <end position="124"/>
    </location>
</feature>
<feature type="short sequence motif" description="HXTX 1" evidence="2">
    <location>
        <begin position="37"/>
        <end position="40"/>
    </location>
</feature>
<dbReference type="PANTHER" id="PTHR35561:SF1">
    <property type="entry name" value="RNA 2',3'-CYCLIC PHOSPHODIESTERASE"/>
    <property type="match status" value="1"/>
</dbReference>
<evidence type="ECO:0000313" key="3">
    <source>
        <dbReference type="EMBL" id="SNS32896.1"/>
    </source>
</evidence>
<dbReference type="GO" id="GO:0016874">
    <property type="term" value="F:ligase activity"/>
    <property type="evidence" value="ECO:0007669"/>
    <property type="project" value="UniProtKB-KW"/>
</dbReference>
<reference evidence="4" key="1">
    <citation type="submission" date="2017-06" db="EMBL/GenBank/DDBJ databases">
        <authorList>
            <person name="Varghese N."/>
            <person name="Submissions S."/>
        </authorList>
    </citation>
    <scope>NUCLEOTIDE SEQUENCE [LARGE SCALE GENOMIC DNA]</scope>
    <source>
        <strain evidence="4">LNB2</strain>
    </source>
</reference>
<comment type="function">
    <text evidence="2">Hydrolyzes RNA 2',3'-cyclic phosphodiester to an RNA 2'-phosphomonoester.</text>
</comment>
<proteinExistence type="inferred from homology"/>
<dbReference type="EC" id="3.1.4.58" evidence="2"/>
<accession>A0A239DKD7</accession>
<dbReference type="EMBL" id="FZOS01000004">
    <property type="protein sequence ID" value="SNS32896.1"/>
    <property type="molecule type" value="Genomic_DNA"/>
</dbReference>
<dbReference type="RefSeq" id="WP_089218679.1">
    <property type="nucleotide sequence ID" value="NZ_FZOS01000004.1"/>
</dbReference>
<keyword evidence="1 2" id="KW-0378">Hydrolase</keyword>
<gene>
    <name evidence="3" type="ORF">SAMN06295912_104157</name>
</gene>
<dbReference type="AlphaFoldDB" id="A0A239DKD7"/>
<keyword evidence="4" id="KW-1185">Reference proteome</keyword>
<dbReference type="GO" id="GO:0004113">
    <property type="term" value="F:2',3'-cyclic-nucleotide 3'-phosphodiesterase activity"/>
    <property type="evidence" value="ECO:0007669"/>
    <property type="project" value="InterPro"/>
</dbReference>
<dbReference type="HAMAP" id="MF_01940">
    <property type="entry name" value="RNA_CPDase"/>
    <property type="match status" value="1"/>
</dbReference>
<evidence type="ECO:0000256" key="2">
    <source>
        <dbReference type="HAMAP-Rule" id="MF_01940"/>
    </source>
</evidence>
<organism evidence="3 4">
    <name type="scientific">Edaphosphingomonas laterariae</name>
    <dbReference type="NCBI Taxonomy" id="861865"/>
    <lineage>
        <taxon>Bacteria</taxon>
        <taxon>Pseudomonadati</taxon>
        <taxon>Pseudomonadota</taxon>
        <taxon>Alphaproteobacteria</taxon>
        <taxon>Sphingomonadales</taxon>
        <taxon>Rhizorhabdaceae</taxon>
        <taxon>Edaphosphingomonas</taxon>
    </lineage>
</organism>
<dbReference type="OrthoDB" id="9793819at2"/>
<feature type="active site" description="Proton acceptor" evidence="2">
    <location>
        <position position="121"/>
    </location>
</feature>
<dbReference type="Pfam" id="PF13563">
    <property type="entry name" value="2_5_RNA_ligase2"/>
    <property type="match status" value="1"/>
</dbReference>
<sequence>MHRLFVALRPPRAMRERLLGLMGGIAGARWQDDSQLHLTLRFIGEVDRHMAEDVAAALGTVHHPRFALTLDGLGQFGRGGRIDTLWAGVTPHDAVTALHNKVDQALARVGVAPDTRAFLPHITIARFGRKSGPADAMLAQAAGLASEPMEMTDFCLYESHLSSEGALYEIVNRYPLAEPPTA</sequence>
<dbReference type="Proteomes" id="UP000198281">
    <property type="component" value="Unassembled WGS sequence"/>
</dbReference>
<name>A0A239DKD7_9SPHN</name>
<dbReference type="SUPFAM" id="SSF55144">
    <property type="entry name" value="LigT-like"/>
    <property type="match status" value="1"/>
</dbReference>
<dbReference type="Gene3D" id="3.90.1140.10">
    <property type="entry name" value="Cyclic phosphodiesterase"/>
    <property type="match status" value="1"/>
</dbReference>
<dbReference type="NCBIfam" id="TIGR02258">
    <property type="entry name" value="2_5_ligase"/>
    <property type="match status" value="1"/>
</dbReference>
<evidence type="ECO:0000313" key="4">
    <source>
        <dbReference type="Proteomes" id="UP000198281"/>
    </source>
</evidence>
<protein>
    <recommendedName>
        <fullName evidence="2">RNA 2',3'-cyclic phosphodiesterase</fullName>
        <shortName evidence="2">RNA 2',3'-CPDase</shortName>
        <ecNumber evidence="2">3.1.4.58</ecNumber>
    </recommendedName>
</protein>